<dbReference type="Proteomes" id="UP001232536">
    <property type="component" value="Unassembled WGS sequence"/>
</dbReference>
<accession>A0ABT9DA89</accession>
<dbReference type="InterPro" id="IPR010111">
    <property type="entry name" value="Kynureninase"/>
</dbReference>
<dbReference type="InterPro" id="IPR015422">
    <property type="entry name" value="PyrdxlP-dep_Trfase_small"/>
</dbReference>
<organism evidence="6 7">
    <name type="scientific">Actinotalea lenta</name>
    <dbReference type="NCBI Taxonomy" id="3064654"/>
    <lineage>
        <taxon>Bacteria</taxon>
        <taxon>Bacillati</taxon>
        <taxon>Actinomycetota</taxon>
        <taxon>Actinomycetes</taxon>
        <taxon>Micrococcales</taxon>
        <taxon>Cellulomonadaceae</taxon>
        <taxon>Actinotalea</taxon>
    </lineage>
</organism>
<keyword evidence="2 5" id="KW-0378">Hydrolase</keyword>
<comment type="subunit">
    <text evidence="5">Homodimer.</text>
</comment>
<dbReference type="RefSeq" id="WP_304601429.1">
    <property type="nucleotide sequence ID" value="NZ_JAUQYP010000001.1"/>
</dbReference>
<comment type="pathway">
    <text evidence="5">Cofactor biosynthesis; NAD(+) biosynthesis; quinolinate from L-kynurenine: step 2/3.</text>
</comment>
<dbReference type="Pfam" id="PF22580">
    <property type="entry name" value="KYNU_C"/>
    <property type="match status" value="1"/>
</dbReference>
<evidence type="ECO:0000256" key="1">
    <source>
        <dbReference type="ARBA" id="ARBA00022642"/>
    </source>
</evidence>
<comment type="similarity">
    <text evidence="5">Belongs to the kynureninase family.</text>
</comment>
<reference evidence="6 7" key="1">
    <citation type="submission" date="2023-07" db="EMBL/GenBank/DDBJ databases">
        <title>Description of novel actinomycetes strains, isolated from tidal flat sediment.</title>
        <authorList>
            <person name="Lu C."/>
        </authorList>
    </citation>
    <scope>NUCLEOTIDE SEQUENCE [LARGE SCALE GENOMIC DNA]</scope>
    <source>
        <strain evidence="6 7">SYSU T00b441</strain>
    </source>
</reference>
<evidence type="ECO:0000256" key="2">
    <source>
        <dbReference type="ARBA" id="ARBA00022801"/>
    </source>
</evidence>
<name>A0ABT9DA89_9CELL</name>
<gene>
    <name evidence="6" type="primary">kynU</name>
    <name evidence="6" type="ORF">Q6348_11510</name>
</gene>
<keyword evidence="7" id="KW-1185">Reference proteome</keyword>
<evidence type="ECO:0000256" key="3">
    <source>
        <dbReference type="ARBA" id="ARBA00022898"/>
    </source>
</evidence>
<evidence type="ECO:0000313" key="6">
    <source>
        <dbReference type="EMBL" id="MDO8107825.1"/>
    </source>
</evidence>
<comment type="caution">
    <text evidence="6">The sequence shown here is derived from an EMBL/GenBank/DDBJ whole genome shotgun (WGS) entry which is preliminary data.</text>
</comment>
<comment type="catalytic activity">
    <reaction evidence="5">
        <text>L-kynurenine + H2O = anthranilate + L-alanine + H(+)</text>
        <dbReference type="Rhea" id="RHEA:16813"/>
        <dbReference type="ChEBI" id="CHEBI:15377"/>
        <dbReference type="ChEBI" id="CHEBI:15378"/>
        <dbReference type="ChEBI" id="CHEBI:16567"/>
        <dbReference type="ChEBI" id="CHEBI:57959"/>
        <dbReference type="ChEBI" id="CHEBI:57972"/>
        <dbReference type="EC" id="3.7.1.3"/>
    </reaction>
</comment>
<dbReference type="InterPro" id="IPR015421">
    <property type="entry name" value="PyrdxlP-dep_Trfase_major"/>
</dbReference>
<sequence length="407" mass="43475">MDLTSRAAALDTEHRDTDLRHLFRLPPGVYLDGNSLGALPAAVPGAVHEVVDRHWGQDLIASWNRHGWWSAPQRVGDRIGRLVGAAPGQVVVGDTTSVALFQAVSAALTLRPDRRAIVIDPASFPTDLYVVAGLAELTGHHVVTASPDGIPALLDSRSDVAVVVASHVDFRTGRLWDLPTVTRAAHRAGAITVWDLSHSAGAVPVELDRHEVDLAVGCGYKYLNGGPGAPAFTYVGHRHQAGYVPAIRAWHGHAEPFAMEPTHRFADDVARARGGTPPMLSLLALEAALGVFDGLDIDDVRRRSSSLTGFLIEALDELAPEVEVVTPRDPEARGSHVSVAHPQAYGMSQALIARGVTGDFRAPDLLRLGVGAPYLTHRDVLHAVRQLRAVLDGGEAEALDGPRRTVT</sequence>
<dbReference type="Gene3D" id="3.40.640.10">
    <property type="entry name" value="Type I PLP-dependent aspartate aminotransferase-like (Major domain)"/>
    <property type="match status" value="1"/>
</dbReference>
<evidence type="ECO:0000256" key="5">
    <source>
        <dbReference type="PIRNR" id="PIRNR038800"/>
    </source>
</evidence>
<dbReference type="NCBIfam" id="TIGR01814">
    <property type="entry name" value="kynureninase"/>
    <property type="match status" value="1"/>
</dbReference>
<dbReference type="SUPFAM" id="SSF53383">
    <property type="entry name" value="PLP-dependent transferases"/>
    <property type="match status" value="1"/>
</dbReference>
<dbReference type="EC" id="3.7.1.3" evidence="4 5"/>
<comment type="pathway">
    <text evidence="5">Amino-acid degradation; L-kynurenine degradation; L-alanine and anthranilate from L-kynurenine: step 1/1.</text>
</comment>
<dbReference type="PANTHER" id="PTHR14084">
    <property type="entry name" value="KYNURENINASE"/>
    <property type="match status" value="1"/>
</dbReference>
<dbReference type="EMBL" id="JAUQYP010000001">
    <property type="protein sequence ID" value="MDO8107825.1"/>
    <property type="molecule type" value="Genomic_DNA"/>
</dbReference>
<dbReference type="GO" id="GO:0030429">
    <property type="term" value="F:kynureninase activity"/>
    <property type="evidence" value="ECO:0007669"/>
    <property type="project" value="UniProtKB-EC"/>
</dbReference>
<dbReference type="InterPro" id="IPR015424">
    <property type="entry name" value="PyrdxlP-dep_Trfase"/>
</dbReference>
<protein>
    <recommendedName>
        <fullName evidence="4 5">Kynureninase</fullName>
        <ecNumber evidence="4 5">3.7.1.3</ecNumber>
    </recommendedName>
</protein>
<keyword evidence="3 5" id="KW-0663">Pyridoxal phosphate</keyword>
<evidence type="ECO:0000256" key="4">
    <source>
        <dbReference type="NCBIfam" id="TIGR01814"/>
    </source>
</evidence>
<comment type="cofactor">
    <cofactor evidence="5">
        <name>pyridoxal 5'-phosphate</name>
        <dbReference type="ChEBI" id="CHEBI:597326"/>
    </cofactor>
</comment>
<keyword evidence="1 5" id="KW-0662">Pyridine nucleotide biosynthesis</keyword>
<dbReference type="PANTHER" id="PTHR14084:SF0">
    <property type="entry name" value="KYNURENINASE"/>
    <property type="match status" value="1"/>
</dbReference>
<evidence type="ECO:0000313" key="7">
    <source>
        <dbReference type="Proteomes" id="UP001232536"/>
    </source>
</evidence>
<comment type="function">
    <text evidence="5">Catalyzes the cleavage of L-kynurenine (L-Kyn) and L-3-hydroxykynurenine (L-3OHKyn) into anthranilic acid (AA) and 3-hydroxyanthranilic acid (3-OHAA), respectively.</text>
</comment>
<proteinExistence type="inferred from homology"/>
<dbReference type="PIRSF" id="PIRSF038800">
    <property type="entry name" value="KYNU"/>
    <property type="match status" value="1"/>
</dbReference>
<comment type="catalytic activity">
    <reaction evidence="5">
        <text>3-hydroxy-L-kynurenine + H2O = 3-hydroxyanthranilate + L-alanine + H(+)</text>
        <dbReference type="Rhea" id="RHEA:25143"/>
        <dbReference type="ChEBI" id="CHEBI:15377"/>
        <dbReference type="ChEBI" id="CHEBI:15378"/>
        <dbReference type="ChEBI" id="CHEBI:36559"/>
        <dbReference type="ChEBI" id="CHEBI:57972"/>
        <dbReference type="ChEBI" id="CHEBI:58125"/>
        <dbReference type="EC" id="3.7.1.3"/>
    </reaction>
</comment>
<dbReference type="Gene3D" id="3.90.1150.10">
    <property type="entry name" value="Aspartate Aminotransferase, domain 1"/>
    <property type="match status" value="1"/>
</dbReference>